<organism evidence="2 3">
    <name type="scientific">Acaryochloris marina (strain MBIC 11017)</name>
    <dbReference type="NCBI Taxonomy" id="329726"/>
    <lineage>
        <taxon>Bacteria</taxon>
        <taxon>Bacillati</taxon>
        <taxon>Cyanobacteriota</taxon>
        <taxon>Cyanophyceae</taxon>
        <taxon>Acaryochloridales</taxon>
        <taxon>Acaryochloridaceae</taxon>
        <taxon>Acaryochloris</taxon>
    </lineage>
</organism>
<dbReference type="Proteomes" id="UP000000268">
    <property type="component" value="Chromosome"/>
</dbReference>
<keyword evidence="1" id="KW-0732">Signal</keyword>
<accession>B0C4Y4</accession>
<reference evidence="2 3" key="1">
    <citation type="journal article" date="2008" name="Proc. Natl. Acad. Sci. U.S.A.">
        <title>Niche adaptation and genome expansion in the chlorophyll d-producing cyanobacterium Acaryochloris marina.</title>
        <authorList>
            <person name="Swingley W.D."/>
            <person name="Chen M."/>
            <person name="Cheung P.C."/>
            <person name="Conrad A.L."/>
            <person name="Dejesa L.C."/>
            <person name="Hao J."/>
            <person name="Honchak B.M."/>
            <person name="Karbach L.E."/>
            <person name="Kurdoglu A."/>
            <person name="Lahiri S."/>
            <person name="Mastrian S.D."/>
            <person name="Miyashita H."/>
            <person name="Page L."/>
            <person name="Ramakrishna P."/>
            <person name="Satoh S."/>
            <person name="Sattley W.M."/>
            <person name="Shimada Y."/>
            <person name="Taylor H.L."/>
            <person name="Tomo T."/>
            <person name="Tsuchiya T."/>
            <person name="Wang Z.T."/>
            <person name="Raymond J."/>
            <person name="Mimuro M."/>
            <person name="Blankenship R.E."/>
            <person name="Touchman J.W."/>
        </authorList>
    </citation>
    <scope>NUCLEOTIDE SEQUENCE [LARGE SCALE GENOMIC DNA]</scope>
    <source>
        <strain evidence="3">MBIC 11017</strain>
    </source>
</reference>
<evidence type="ECO:0000256" key="1">
    <source>
        <dbReference type="SAM" id="SignalP"/>
    </source>
</evidence>
<dbReference type="AlphaFoldDB" id="B0C4Y4"/>
<dbReference type="KEGG" id="amr:AM1_6190"/>
<proteinExistence type="predicted"/>
<gene>
    <name evidence="2" type="ordered locus">AM1_6190</name>
</gene>
<sequence>MLKPIKVTLLGIMAATTATIAIPQANAYSSLVGQQSEAIEQNDSSLVASHRRFRRGRRVRRIRWRRKWVCYRRPHVFYRHGRKIVKFKRHCFWKKYRHSGHHF</sequence>
<dbReference type="RefSeq" id="WP_012166311.1">
    <property type="nucleotide sequence ID" value="NC_009925.1"/>
</dbReference>
<evidence type="ECO:0000313" key="3">
    <source>
        <dbReference type="Proteomes" id="UP000000268"/>
    </source>
</evidence>
<dbReference type="HOGENOM" id="CLU_2257530_0_0_3"/>
<protein>
    <submittedName>
        <fullName evidence="2">Uncharacterized protein</fullName>
    </submittedName>
</protein>
<name>B0C4Y4_ACAM1</name>
<evidence type="ECO:0000313" key="2">
    <source>
        <dbReference type="EMBL" id="ABW31122.1"/>
    </source>
</evidence>
<feature type="signal peptide" evidence="1">
    <location>
        <begin position="1"/>
        <end position="27"/>
    </location>
</feature>
<keyword evidence="3" id="KW-1185">Reference proteome</keyword>
<feature type="chain" id="PRO_5002748447" evidence="1">
    <location>
        <begin position="28"/>
        <end position="103"/>
    </location>
</feature>
<dbReference type="EMBL" id="CP000828">
    <property type="protein sequence ID" value="ABW31122.1"/>
    <property type="molecule type" value="Genomic_DNA"/>
</dbReference>